<comment type="caution">
    <text evidence="1">The sequence shown here is derived from an EMBL/GenBank/DDBJ whole genome shotgun (WGS) entry which is preliminary data.</text>
</comment>
<dbReference type="Proteomes" id="UP001597520">
    <property type="component" value="Unassembled WGS sequence"/>
</dbReference>
<accession>A0ABW5T0T1</accession>
<sequence>MDIGFIHIGMMKTGTTYMQNIWMKDDKFSLSWKGSINYLNVLRDSITKQNLPAPPAVDQIKLDIPYQKGQKLVLSNEGFSTSFLNQHALHHKIPDFINYTSSALSQLSKSTPNVLLVVRDPISWIQSIYVQSIKQGSHGTMEDFMTKSFDFLQHSMDLEHIVNCYKRYFSNVYIMPYELFKNDEDKFWKLLSERFEVPFPKTRIQENINPSLDLKRTHLLSHLNKLSTILTDTLINSKEYRMQQEKNQIISQYSNGGQWVTEDL</sequence>
<dbReference type="RefSeq" id="WP_380712862.1">
    <property type="nucleotide sequence ID" value="NZ_JBHUML010000002.1"/>
</dbReference>
<dbReference type="Gene3D" id="3.40.50.300">
    <property type="entry name" value="P-loop containing nucleotide triphosphate hydrolases"/>
    <property type="match status" value="1"/>
</dbReference>
<keyword evidence="2" id="KW-1185">Reference proteome</keyword>
<name>A0ABW5T0T1_9BACI</name>
<evidence type="ECO:0000313" key="2">
    <source>
        <dbReference type="Proteomes" id="UP001597520"/>
    </source>
</evidence>
<protein>
    <recommendedName>
        <fullName evidence="3">Sulfotransferase domain-containing protein</fullName>
    </recommendedName>
</protein>
<dbReference type="SUPFAM" id="SSF52540">
    <property type="entry name" value="P-loop containing nucleoside triphosphate hydrolases"/>
    <property type="match status" value="1"/>
</dbReference>
<evidence type="ECO:0000313" key="1">
    <source>
        <dbReference type="EMBL" id="MFD2705612.1"/>
    </source>
</evidence>
<dbReference type="InterPro" id="IPR027417">
    <property type="entry name" value="P-loop_NTPase"/>
</dbReference>
<organism evidence="1 2">
    <name type="scientific">Salibacterium lacus</name>
    <dbReference type="NCBI Taxonomy" id="1898109"/>
    <lineage>
        <taxon>Bacteria</taxon>
        <taxon>Bacillati</taxon>
        <taxon>Bacillota</taxon>
        <taxon>Bacilli</taxon>
        <taxon>Bacillales</taxon>
        <taxon>Bacillaceae</taxon>
    </lineage>
</organism>
<gene>
    <name evidence="1" type="ORF">ACFSUB_09035</name>
</gene>
<proteinExistence type="predicted"/>
<dbReference type="EMBL" id="JBHUML010000002">
    <property type="protein sequence ID" value="MFD2705612.1"/>
    <property type="molecule type" value="Genomic_DNA"/>
</dbReference>
<evidence type="ECO:0008006" key="3">
    <source>
        <dbReference type="Google" id="ProtNLM"/>
    </source>
</evidence>
<reference evidence="2" key="1">
    <citation type="journal article" date="2019" name="Int. J. Syst. Evol. Microbiol.">
        <title>The Global Catalogue of Microorganisms (GCM) 10K type strain sequencing project: providing services to taxonomists for standard genome sequencing and annotation.</title>
        <authorList>
            <consortium name="The Broad Institute Genomics Platform"/>
            <consortium name="The Broad Institute Genome Sequencing Center for Infectious Disease"/>
            <person name="Wu L."/>
            <person name="Ma J."/>
        </authorList>
    </citation>
    <scope>NUCLEOTIDE SEQUENCE [LARGE SCALE GENOMIC DNA]</scope>
    <source>
        <strain evidence="2">KCTC 33792</strain>
    </source>
</reference>